<evidence type="ECO:0000313" key="7">
    <source>
        <dbReference type="Proteomes" id="UP000829817"/>
    </source>
</evidence>
<comment type="similarity">
    <text evidence="5">Belongs to the ZapD family.</text>
</comment>
<dbReference type="Pfam" id="PF07072">
    <property type="entry name" value="ZapD"/>
    <property type="match status" value="1"/>
</dbReference>
<dbReference type="Proteomes" id="UP000829817">
    <property type="component" value="Chromosome"/>
</dbReference>
<proteinExistence type="inferred from homology"/>
<evidence type="ECO:0000256" key="4">
    <source>
        <dbReference type="ARBA" id="ARBA00023306"/>
    </source>
</evidence>
<comment type="subunit">
    <text evidence="5">Interacts with FtsZ.</text>
</comment>
<evidence type="ECO:0000256" key="3">
    <source>
        <dbReference type="ARBA" id="ARBA00023210"/>
    </source>
</evidence>
<dbReference type="InterPro" id="IPR027462">
    <property type="entry name" value="ZapD_C"/>
</dbReference>
<evidence type="ECO:0000256" key="1">
    <source>
        <dbReference type="ARBA" id="ARBA00022490"/>
    </source>
</evidence>
<dbReference type="Gene3D" id="2.60.440.10">
    <property type="entry name" value="YacF-like domains"/>
    <property type="match status" value="1"/>
</dbReference>
<dbReference type="NCBIfam" id="NF003656">
    <property type="entry name" value="PRK05287.1-4"/>
    <property type="match status" value="1"/>
</dbReference>
<dbReference type="RefSeq" id="WP_244787620.1">
    <property type="nucleotide sequence ID" value="NZ_CP091508.1"/>
</dbReference>
<evidence type="ECO:0000256" key="2">
    <source>
        <dbReference type="ARBA" id="ARBA00022618"/>
    </source>
</evidence>
<dbReference type="PANTHER" id="PTHR39455:SF1">
    <property type="entry name" value="CELL DIVISION PROTEIN ZAPD"/>
    <property type="match status" value="1"/>
</dbReference>
<sequence length="255" mass="29351">MIRFEHPLSERVRSFLRIEHLFSRFNTESVCAQSPWAHHLALFTLFEIMECAGRAEVKLDILQELERQKQLLAGSLAPDAQEADKIKHKLQAVAENLQGVQQKFGQHLRENEWLMAIKQRMQVPGGTSPFDMTSYYYWQQLPHERRLADLQKWIGMLTPTYNAVSVLLGILRSNTRAVECVAQKGNYQHNSLAQNIHMLTIELDMAQQALPEVSANKYFTHIRFLSVSQESARGKQLEEDVPFKLIMCSFDPVVA</sequence>
<name>A0ABY4DXJ0_9NEIS</name>
<dbReference type="InterPro" id="IPR009777">
    <property type="entry name" value="ZapD"/>
</dbReference>
<comment type="subcellular location">
    <subcellularLocation>
        <location evidence="5">Cytoplasm</location>
    </subcellularLocation>
    <text evidence="5">Localizes to mid-cell in an FtsZ-dependent manner.</text>
</comment>
<reference evidence="6 7" key="1">
    <citation type="journal article" date="2022" name="Res Sq">
        <title>Evolution of multicellular longitudinally dividing oral cavity symbionts (Neisseriaceae).</title>
        <authorList>
            <person name="Nyongesa S."/>
            <person name="Weber P."/>
            <person name="Bernet E."/>
            <person name="Pullido F."/>
            <person name="Nieckarz M."/>
            <person name="Delaby M."/>
            <person name="Nieves C."/>
            <person name="Viehboeck T."/>
            <person name="Krause N."/>
            <person name="Rivera-Millot A."/>
            <person name="Nakamura A."/>
            <person name="Vischer N."/>
            <person name="VanNieuwenhze M."/>
            <person name="Brun Y."/>
            <person name="Cava F."/>
            <person name="Bulgheresi S."/>
            <person name="Veyrier F."/>
        </authorList>
    </citation>
    <scope>NUCLEOTIDE SEQUENCE [LARGE SCALE GENOMIC DNA]</scope>
    <source>
        <strain evidence="6 7">CCUG 63373m</strain>
    </source>
</reference>
<keyword evidence="1 5" id="KW-0963">Cytoplasm</keyword>
<dbReference type="PANTHER" id="PTHR39455">
    <property type="entry name" value="CELL DIVISION PROTEIN ZAPD"/>
    <property type="match status" value="1"/>
</dbReference>
<comment type="function">
    <text evidence="5">Cell division factor that enhances FtsZ-ring assembly. Directly interacts with FtsZ and promotes bundling of FtsZ protofilaments, with a reduction in FtsZ GTPase activity.</text>
</comment>
<dbReference type="Gene3D" id="1.10.3900.10">
    <property type="entry name" value="YacF-like"/>
    <property type="match status" value="1"/>
</dbReference>
<protein>
    <recommendedName>
        <fullName evidence="5">Cell division protein ZapD</fullName>
    </recommendedName>
    <alternativeName>
        <fullName evidence="5">Z ring-associated protein D</fullName>
    </alternativeName>
</protein>
<dbReference type="EMBL" id="CP091508">
    <property type="protein sequence ID" value="UOO83188.1"/>
    <property type="molecule type" value="Genomic_DNA"/>
</dbReference>
<accession>A0ABY4DXJ0</accession>
<evidence type="ECO:0000313" key="6">
    <source>
        <dbReference type="EMBL" id="UOO83188.1"/>
    </source>
</evidence>
<keyword evidence="7" id="KW-1185">Reference proteome</keyword>
<dbReference type="InterPro" id="IPR036268">
    <property type="entry name" value="ZapD_sf"/>
</dbReference>
<gene>
    <name evidence="5 6" type="primary">zapD</name>
    <name evidence="6" type="ORF">LVJ83_03005</name>
</gene>
<keyword evidence="3 5" id="KW-0717">Septation</keyword>
<keyword evidence="4 5" id="KW-0131">Cell cycle</keyword>
<dbReference type="SUPFAM" id="SSF160950">
    <property type="entry name" value="YacF-like"/>
    <property type="match status" value="1"/>
</dbReference>
<organism evidence="6 7">
    <name type="scientific">Uruburuella testudinis</name>
    <dbReference type="NCBI Taxonomy" id="1282863"/>
    <lineage>
        <taxon>Bacteria</taxon>
        <taxon>Pseudomonadati</taxon>
        <taxon>Pseudomonadota</taxon>
        <taxon>Betaproteobacteria</taxon>
        <taxon>Neisseriales</taxon>
        <taxon>Neisseriaceae</taxon>
        <taxon>Uruburuella</taxon>
    </lineage>
</organism>
<keyword evidence="2 5" id="KW-0132">Cell division</keyword>
<dbReference type="GO" id="GO:0051301">
    <property type="term" value="P:cell division"/>
    <property type="evidence" value="ECO:0007669"/>
    <property type="project" value="UniProtKB-KW"/>
</dbReference>
<dbReference type="HAMAP" id="MF_01092">
    <property type="entry name" value="ZapD"/>
    <property type="match status" value="1"/>
</dbReference>
<evidence type="ECO:0000256" key="5">
    <source>
        <dbReference type="HAMAP-Rule" id="MF_01092"/>
    </source>
</evidence>